<comment type="caution">
    <text evidence="1">The sequence shown here is derived from an EMBL/GenBank/DDBJ whole genome shotgun (WGS) entry which is preliminary data.</text>
</comment>
<name>A0ACC3BLN4_PYRYE</name>
<organism evidence="1 2">
    <name type="scientific">Pyropia yezoensis</name>
    <name type="common">Susabi-nori</name>
    <name type="synonym">Porphyra yezoensis</name>
    <dbReference type="NCBI Taxonomy" id="2788"/>
    <lineage>
        <taxon>Eukaryota</taxon>
        <taxon>Rhodophyta</taxon>
        <taxon>Bangiophyceae</taxon>
        <taxon>Bangiales</taxon>
        <taxon>Bangiaceae</taxon>
        <taxon>Pyropia</taxon>
    </lineage>
</organism>
<sequence length="156" mass="16003">MLMPVMASSSALRVQLLHPGAVTPSRGSAAAAGYDLAALMAGVVPARGRALLQTGVAIALPSDVYGRIAPRSGLSWKKGLDVGAGVIDADYRGELRVLLFNLTDDDVKIEAGDRIAQLVLERISTPDVVVVESLDSTERGAGGFGSTGTGTPDVTS</sequence>
<evidence type="ECO:0000313" key="1">
    <source>
        <dbReference type="EMBL" id="KAK1858889.1"/>
    </source>
</evidence>
<reference evidence="1" key="1">
    <citation type="submission" date="2019-11" db="EMBL/GenBank/DDBJ databases">
        <title>Nori genome reveals adaptations in red seaweeds to the harsh intertidal environment.</title>
        <authorList>
            <person name="Wang D."/>
            <person name="Mao Y."/>
        </authorList>
    </citation>
    <scope>NUCLEOTIDE SEQUENCE</scope>
    <source>
        <tissue evidence="1">Gametophyte</tissue>
    </source>
</reference>
<accession>A0ACC3BLN4</accession>
<gene>
    <name evidence="1" type="ORF">I4F81_001490</name>
</gene>
<dbReference type="Proteomes" id="UP000798662">
    <property type="component" value="Chromosome 1"/>
</dbReference>
<dbReference type="EMBL" id="CM020618">
    <property type="protein sequence ID" value="KAK1858889.1"/>
    <property type="molecule type" value="Genomic_DNA"/>
</dbReference>
<evidence type="ECO:0000313" key="2">
    <source>
        <dbReference type="Proteomes" id="UP000798662"/>
    </source>
</evidence>
<proteinExistence type="predicted"/>
<protein>
    <submittedName>
        <fullName evidence="1">Uncharacterized protein</fullName>
    </submittedName>
</protein>
<keyword evidence="2" id="KW-1185">Reference proteome</keyword>